<comment type="caution">
    <text evidence="1">The sequence shown here is derived from an EMBL/GenBank/DDBJ whole genome shotgun (WGS) entry which is preliminary data.</text>
</comment>
<dbReference type="CDD" id="cd07067">
    <property type="entry name" value="HP_PGM_like"/>
    <property type="match status" value="1"/>
</dbReference>
<sequence length="167" mass="18539">MKVLHLMRHAKSSWSQPGLADRERELNKRGRRDAPRMGIALSRRIEPVSIHTSPARRARLTLEGLCSSWPAVATLPHHTEEALYTFSGDDLAYWISARDDSVGELFLIGHNPALTVLINWLTGEHSLNNLPTAAYARLELAIPGWSGLDAGCGVMQDLLLPRSLEKI</sequence>
<proteinExistence type="predicted"/>
<reference evidence="1 2" key="1">
    <citation type="submission" date="2019-09" db="EMBL/GenBank/DDBJ databases">
        <authorList>
            <person name="Chen X.-Y."/>
        </authorList>
    </citation>
    <scope>NUCLEOTIDE SEQUENCE [LARGE SCALE GENOMIC DNA]</scope>
    <source>
        <strain evidence="1 2">NY5</strain>
    </source>
</reference>
<dbReference type="Pfam" id="PF00300">
    <property type="entry name" value="His_Phos_1"/>
    <property type="match status" value="1"/>
</dbReference>
<evidence type="ECO:0000313" key="2">
    <source>
        <dbReference type="Proteomes" id="UP000323708"/>
    </source>
</evidence>
<keyword evidence="2" id="KW-1185">Reference proteome</keyword>
<dbReference type="Proteomes" id="UP000323708">
    <property type="component" value="Unassembled WGS sequence"/>
</dbReference>
<dbReference type="SUPFAM" id="SSF53254">
    <property type="entry name" value="Phosphoglycerate mutase-like"/>
    <property type="match status" value="1"/>
</dbReference>
<dbReference type="RefSeq" id="WP_149612778.1">
    <property type="nucleotide sequence ID" value="NZ_VTUX01000009.1"/>
</dbReference>
<organism evidence="1 2">
    <name type="scientific">Pseudohalioglobus sediminis</name>
    <dbReference type="NCBI Taxonomy" id="2606449"/>
    <lineage>
        <taxon>Bacteria</taxon>
        <taxon>Pseudomonadati</taxon>
        <taxon>Pseudomonadota</taxon>
        <taxon>Gammaproteobacteria</taxon>
        <taxon>Cellvibrionales</taxon>
        <taxon>Halieaceae</taxon>
        <taxon>Pseudohalioglobus</taxon>
    </lineage>
</organism>
<dbReference type="InterPro" id="IPR029033">
    <property type="entry name" value="His_PPase_superfam"/>
</dbReference>
<gene>
    <name evidence="1" type="ORF">F0M18_17600</name>
</gene>
<accession>A0A5B0WQF0</accession>
<dbReference type="InterPro" id="IPR013078">
    <property type="entry name" value="His_Pase_superF_clade-1"/>
</dbReference>
<dbReference type="EMBL" id="VTUX01000009">
    <property type="protein sequence ID" value="KAA1189016.1"/>
    <property type="molecule type" value="Genomic_DNA"/>
</dbReference>
<evidence type="ECO:0000313" key="1">
    <source>
        <dbReference type="EMBL" id="KAA1189016.1"/>
    </source>
</evidence>
<dbReference type="AlphaFoldDB" id="A0A5B0WQF0"/>
<name>A0A5B0WQF0_9GAMM</name>
<dbReference type="SMART" id="SM00855">
    <property type="entry name" value="PGAM"/>
    <property type="match status" value="1"/>
</dbReference>
<protein>
    <submittedName>
        <fullName evidence="1">Phosphoglycerate mutase</fullName>
    </submittedName>
</protein>
<dbReference type="Gene3D" id="3.40.50.1240">
    <property type="entry name" value="Phosphoglycerate mutase-like"/>
    <property type="match status" value="1"/>
</dbReference>